<dbReference type="EMBL" id="CM055108">
    <property type="protein sequence ID" value="KAJ7524829.1"/>
    <property type="molecule type" value="Genomic_DNA"/>
</dbReference>
<proteinExistence type="predicted"/>
<organism evidence="1 2">
    <name type="scientific">Diphasiastrum complanatum</name>
    <name type="common">Issler's clubmoss</name>
    <name type="synonym">Lycopodium complanatum</name>
    <dbReference type="NCBI Taxonomy" id="34168"/>
    <lineage>
        <taxon>Eukaryota</taxon>
        <taxon>Viridiplantae</taxon>
        <taxon>Streptophyta</taxon>
        <taxon>Embryophyta</taxon>
        <taxon>Tracheophyta</taxon>
        <taxon>Lycopodiopsida</taxon>
        <taxon>Lycopodiales</taxon>
        <taxon>Lycopodiaceae</taxon>
        <taxon>Lycopodioideae</taxon>
        <taxon>Diphasiastrum</taxon>
    </lineage>
</organism>
<reference evidence="2" key="1">
    <citation type="journal article" date="2024" name="Proc. Natl. Acad. Sci. U.S.A.">
        <title>Extraordinary preservation of gene collinearity over three hundred million years revealed in homosporous lycophytes.</title>
        <authorList>
            <person name="Li C."/>
            <person name="Wickell D."/>
            <person name="Kuo L.Y."/>
            <person name="Chen X."/>
            <person name="Nie B."/>
            <person name="Liao X."/>
            <person name="Peng D."/>
            <person name="Ji J."/>
            <person name="Jenkins J."/>
            <person name="Williams M."/>
            <person name="Shu S."/>
            <person name="Plott C."/>
            <person name="Barry K."/>
            <person name="Rajasekar S."/>
            <person name="Grimwood J."/>
            <person name="Han X."/>
            <person name="Sun S."/>
            <person name="Hou Z."/>
            <person name="He W."/>
            <person name="Dai G."/>
            <person name="Sun C."/>
            <person name="Schmutz J."/>
            <person name="Leebens-Mack J.H."/>
            <person name="Li F.W."/>
            <person name="Wang L."/>
        </authorList>
    </citation>
    <scope>NUCLEOTIDE SEQUENCE [LARGE SCALE GENOMIC DNA]</scope>
    <source>
        <strain evidence="2">cv. PW_Plant_1</strain>
    </source>
</reference>
<sequence>MSIPTSTSCSKKPGAQTPNPESETVWESEVLIEDVKLLARFRSQYNLVQVLELSRGADHPLAGARVLLLDRPGNIQSVYDPYKILTNAYYDVLASLPPILPQGPLHTFFGKLTVHIGDALGPEAMVDGGFAGIIVDLFSKGAVLPSLQQTETWERMKQRLRPGGRIMVNCGGSCVESESKKDGGITMEETIATLARVFPGQLSKRVIRFNGDNCIALTGPIPDLRAWMRSLQKPLLRGVFDWETVE</sequence>
<evidence type="ECO:0000313" key="2">
    <source>
        <dbReference type="Proteomes" id="UP001162992"/>
    </source>
</evidence>
<accession>A0ACC2B641</accession>
<comment type="caution">
    <text evidence="1">The sequence shown here is derived from an EMBL/GenBank/DDBJ whole genome shotgun (WGS) entry which is preliminary data.</text>
</comment>
<name>A0ACC2B641_DIPCM</name>
<gene>
    <name evidence="1" type="ORF">O6H91_17G023800</name>
</gene>
<evidence type="ECO:0000313" key="1">
    <source>
        <dbReference type="EMBL" id="KAJ7524829.1"/>
    </source>
</evidence>
<keyword evidence="2" id="KW-1185">Reference proteome</keyword>
<dbReference type="Proteomes" id="UP001162992">
    <property type="component" value="Chromosome 17"/>
</dbReference>
<protein>
    <submittedName>
        <fullName evidence="1">Uncharacterized protein</fullName>
    </submittedName>
</protein>